<protein>
    <submittedName>
        <fullName evidence="1">Uncharacterized protein</fullName>
    </submittedName>
</protein>
<evidence type="ECO:0000313" key="1">
    <source>
        <dbReference type="EMBL" id="CAF2143845.1"/>
    </source>
</evidence>
<reference evidence="1" key="1">
    <citation type="submission" date="2021-02" db="EMBL/GenBank/DDBJ databases">
        <authorList>
            <person name="Nowell W R."/>
        </authorList>
    </citation>
    <scope>NUCLEOTIDE SEQUENCE</scope>
</reference>
<proteinExistence type="predicted"/>
<name>A0A816XAL3_9BILA</name>
<evidence type="ECO:0000313" key="3">
    <source>
        <dbReference type="EMBL" id="CAF4735715.1"/>
    </source>
</evidence>
<comment type="caution">
    <text evidence="1">The sequence shown here is derived from an EMBL/GenBank/DDBJ whole genome shotgun (WGS) entry which is preliminary data.</text>
</comment>
<organism evidence="1 4">
    <name type="scientific">Rotaria magnacalcarata</name>
    <dbReference type="NCBI Taxonomy" id="392030"/>
    <lineage>
        <taxon>Eukaryota</taxon>
        <taxon>Metazoa</taxon>
        <taxon>Spiralia</taxon>
        <taxon>Gnathifera</taxon>
        <taxon>Rotifera</taxon>
        <taxon>Eurotatoria</taxon>
        <taxon>Bdelloidea</taxon>
        <taxon>Philodinida</taxon>
        <taxon>Philodinidae</taxon>
        <taxon>Rotaria</taxon>
    </lineage>
</organism>
<sequence length="32" mass="3779">MLLSNENFILGVPRLRQIRIDDTYCEIIKDLS</sequence>
<dbReference type="EMBL" id="CAJNRE010016145">
    <property type="protein sequence ID" value="CAF2143845.1"/>
    <property type="molecule type" value="Genomic_DNA"/>
</dbReference>
<dbReference type="EMBL" id="CAJOBI010087047">
    <property type="protein sequence ID" value="CAF4524029.1"/>
    <property type="molecule type" value="Genomic_DNA"/>
</dbReference>
<evidence type="ECO:0000313" key="4">
    <source>
        <dbReference type="Proteomes" id="UP000663824"/>
    </source>
</evidence>
<dbReference type="Proteomes" id="UP000676336">
    <property type="component" value="Unassembled WGS sequence"/>
</dbReference>
<dbReference type="AlphaFoldDB" id="A0A816XAL3"/>
<feature type="non-terminal residue" evidence="1">
    <location>
        <position position="32"/>
    </location>
</feature>
<accession>A0A816XAL3</accession>
<evidence type="ECO:0000313" key="2">
    <source>
        <dbReference type="EMBL" id="CAF4524029.1"/>
    </source>
</evidence>
<dbReference type="Proteomes" id="UP000663824">
    <property type="component" value="Unassembled WGS sequence"/>
</dbReference>
<dbReference type="EMBL" id="CAJOBI010133526">
    <property type="protein sequence ID" value="CAF4735715.1"/>
    <property type="molecule type" value="Genomic_DNA"/>
</dbReference>
<gene>
    <name evidence="1" type="ORF">MBJ925_LOCUS29978</name>
    <name evidence="2" type="ORF">SMN809_LOCUS35936</name>
    <name evidence="3" type="ORF">SMN809_LOCUS44481</name>
</gene>